<dbReference type="InterPro" id="IPR052530">
    <property type="entry name" value="NAD(P)H_nitroreductase"/>
</dbReference>
<feature type="binding site" description="in other chain" evidence="8">
    <location>
        <begin position="10"/>
        <end position="12"/>
    </location>
    <ligand>
        <name>FMN</name>
        <dbReference type="ChEBI" id="CHEBI:58210"/>
        <note>ligand shared between dimeric partners</note>
    </ligand>
</feature>
<evidence type="ECO:0000256" key="7">
    <source>
        <dbReference type="PIRNR" id="PIRNR000232"/>
    </source>
</evidence>
<feature type="domain" description="Nitroreductase" evidence="9">
    <location>
        <begin position="18"/>
        <end position="162"/>
    </location>
</feature>
<organism evidence="10 11">
    <name type="scientific">Amphritea japonica ATCC BAA-1530</name>
    <dbReference type="NCBI Taxonomy" id="1278309"/>
    <lineage>
        <taxon>Bacteria</taxon>
        <taxon>Pseudomonadati</taxon>
        <taxon>Pseudomonadota</taxon>
        <taxon>Gammaproteobacteria</taxon>
        <taxon>Oceanospirillales</taxon>
        <taxon>Oceanospirillaceae</taxon>
        <taxon>Amphritea</taxon>
    </lineage>
</organism>
<dbReference type="OrthoDB" id="9804207at2"/>
<dbReference type="InterPro" id="IPR000415">
    <property type="entry name" value="Nitroreductase-like"/>
</dbReference>
<evidence type="ECO:0000256" key="5">
    <source>
        <dbReference type="ARBA" id="ARBA00023002"/>
    </source>
</evidence>
<keyword evidence="6 7" id="KW-0520">NAD</keyword>
<evidence type="ECO:0000256" key="3">
    <source>
        <dbReference type="ARBA" id="ARBA00022643"/>
    </source>
</evidence>
<dbReference type="GO" id="GO:0016491">
    <property type="term" value="F:oxidoreductase activity"/>
    <property type="evidence" value="ECO:0007669"/>
    <property type="project" value="UniProtKB-UniRule"/>
</dbReference>
<dbReference type="PIRSF" id="PIRSF000232">
    <property type="entry name" value="YdjA"/>
    <property type="match status" value="1"/>
</dbReference>
<keyword evidence="4 7" id="KW-0521">NADP</keyword>
<proteinExistence type="inferred from homology"/>
<keyword evidence="11" id="KW-1185">Reference proteome</keyword>
<dbReference type="InterPro" id="IPR029479">
    <property type="entry name" value="Nitroreductase"/>
</dbReference>
<dbReference type="InterPro" id="IPR026021">
    <property type="entry name" value="YdjA-like"/>
</dbReference>
<dbReference type="RefSeq" id="WP_019620015.1">
    <property type="nucleotide sequence ID" value="NZ_AP014545.1"/>
</dbReference>
<dbReference type="Pfam" id="PF00881">
    <property type="entry name" value="Nitroreductase"/>
    <property type="match status" value="1"/>
</dbReference>
<evidence type="ECO:0000256" key="6">
    <source>
        <dbReference type="ARBA" id="ARBA00023027"/>
    </source>
</evidence>
<dbReference type="AlphaFoldDB" id="A0A7R6P747"/>
<keyword evidence="2 7" id="KW-0285">Flavoprotein</keyword>
<reference evidence="10 11" key="1">
    <citation type="journal article" date="2008" name="Int. J. Syst. Evol. Microbiol.">
        <title>Amphritea japonica sp. nov. and Amphritea balenae sp. nov., isolated from the sediment adjacent to sperm whale carcasses off Kagoshima, Japan.</title>
        <authorList>
            <person name="Miyazaki M."/>
            <person name="Nogi Y."/>
            <person name="Fujiwara Y."/>
            <person name="Kawato M."/>
            <person name="Nagahama T."/>
            <person name="Kubokawa K."/>
            <person name="Horikoshi K."/>
        </authorList>
    </citation>
    <scope>NUCLEOTIDE SEQUENCE [LARGE SCALE GENOMIC DNA]</scope>
    <source>
        <strain evidence="10 11">ATCC BAA-1530</strain>
    </source>
</reference>
<feature type="binding site" evidence="8">
    <location>
        <position position="39"/>
    </location>
    <ligand>
        <name>FMN</name>
        <dbReference type="ChEBI" id="CHEBI:58210"/>
        <note>ligand shared between dimeric partners</note>
    </ligand>
</feature>
<dbReference type="Gene3D" id="3.40.109.10">
    <property type="entry name" value="NADH Oxidase"/>
    <property type="match status" value="1"/>
</dbReference>
<dbReference type="CDD" id="cd02135">
    <property type="entry name" value="YdjA-like"/>
    <property type="match status" value="1"/>
</dbReference>
<comment type="similarity">
    <text evidence="1 7">Belongs to the nitroreductase family.</text>
</comment>
<evidence type="ECO:0000313" key="11">
    <source>
        <dbReference type="Proteomes" id="UP000595663"/>
    </source>
</evidence>
<keyword evidence="3 7" id="KW-0288">FMN</keyword>
<feature type="binding site" evidence="8">
    <location>
        <position position="35"/>
    </location>
    <ligand>
        <name>FMN</name>
        <dbReference type="ChEBI" id="CHEBI:58210"/>
        <note>ligand shared between dimeric partners</note>
    </ligand>
</feature>
<feature type="binding site" description="in other chain" evidence="8">
    <location>
        <begin position="132"/>
        <end position="134"/>
    </location>
    <ligand>
        <name>FMN</name>
        <dbReference type="ChEBI" id="CHEBI:58210"/>
        <note>ligand shared between dimeric partners</note>
    </ligand>
</feature>
<dbReference type="EC" id="1.-.-.-" evidence="7"/>
<evidence type="ECO:0000256" key="1">
    <source>
        <dbReference type="ARBA" id="ARBA00007118"/>
    </source>
</evidence>
<name>A0A7R6P747_9GAMM</name>
<accession>A0A7R6P747</accession>
<comment type="cofactor">
    <cofactor evidence="8">
        <name>FMN</name>
        <dbReference type="ChEBI" id="CHEBI:58210"/>
    </cofactor>
    <text evidence="8">Binds 1 FMN per subunit.</text>
</comment>
<dbReference type="EMBL" id="AP014545">
    <property type="protein sequence ID" value="BBB27174.1"/>
    <property type="molecule type" value="Genomic_DNA"/>
</dbReference>
<dbReference type="SUPFAM" id="SSF55469">
    <property type="entry name" value="FMN-dependent nitroreductase-like"/>
    <property type="match status" value="1"/>
</dbReference>
<evidence type="ECO:0000256" key="2">
    <source>
        <dbReference type="ARBA" id="ARBA00022630"/>
    </source>
</evidence>
<protein>
    <recommendedName>
        <fullName evidence="7">Putative NAD(P)H nitroreductase</fullName>
        <ecNumber evidence="7">1.-.-.-</ecNumber>
    </recommendedName>
</protein>
<evidence type="ECO:0000313" key="10">
    <source>
        <dbReference type="EMBL" id="BBB27174.1"/>
    </source>
</evidence>
<gene>
    <name evidence="10" type="ORF">AMJAP_2586</name>
</gene>
<evidence type="ECO:0000256" key="8">
    <source>
        <dbReference type="PIRSR" id="PIRSR000232-1"/>
    </source>
</evidence>
<dbReference type="PANTHER" id="PTHR43821">
    <property type="entry name" value="NAD(P)H NITROREDUCTASE YDJA-RELATED"/>
    <property type="match status" value="1"/>
</dbReference>
<keyword evidence="5 7" id="KW-0560">Oxidoreductase</keyword>
<sequence length="183" mass="19989">MDALENLHQRVSIPLLEGPAPSPEQLENIYRAALRAPDHGALKPMRFLNVEADARVKLGELFLDAASEDPSLNDDQQAKFRNMPLRAPLVIVAIAVIQDHPKVPRTEQLITAGCAVQNMLLAAHAQGLGAMWRTGALAYHPTVMDGLGLEAHEEIVGYLYLGTPARSRKVPGVNIEEFVSDWG</sequence>
<evidence type="ECO:0000259" key="9">
    <source>
        <dbReference type="Pfam" id="PF00881"/>
    </source>
</evidence>
<dbReference type="Proteomes" id="UP000595663">
    <property type="component" value="Chromosome"/>
</dbReference>
<dbReference type="PANTHER" id="PTHR43821:SF1">
    <property type="entry name" value="NAD(P)H NITROREDUCTASE YDJA-RELATED"/>
    <property type="match status" value="1"/>
</dbReference>
<evidence type="ECO:0000256" key="4">
    <source>
        <dbReference type="ARBA" id="ARBA00022857"/>
    </source>
</evidence>
<dbReference type="KEGG" id="ajp:AMJAP_2586"/>